<sequence>MFIQLTLFASILFCYGGSYAASRRQSLTREIGKCGERQDFSICSTDVSMFLSPPLYSYNPATNKCEFVFKQCSRAKANKFKTKSKCKRFCTGRKKGCYRKGKWYDHREQMDSLGCCQCWNGIMACEACFGGYPNINGPTIEPEVSICSNTCEFGHNEDCTCKVDCRVACTSCFTGGSECPGECDCEEELFNIAEQIIY</sequence>
<keyword evidence="4" id="KW-1185">Reference proteome</keyword>
<dbReference type="GO" id="GO:0004867">
    <property type="term" value="F:serine-type endopeptidase inhibitor activity"/>
    <property type="evidence" value="ECO:0007669"/>
    <property type="project" value="InterPro"/>
</dbReference>
<feature type="domain" description="BPTI/Kunitz inhibitor" evidence="2">
    <location>
        <begin position="32"/>
        <end position="91"/>
    </location>
</feature>
<feature type="signal peptide" evidence="1">
    <location>
        <begin position="1"/>
        <end position="20"/>
    </location>
</feature>
<accession>A0A9Q1BCK9</accession>
<evidence type="ECO:0000259" key="2">
    <source>
        <dbReference type="SMART" id="SM00131"/>
    </source>
</evidence>
<dbReference type="Proteomes" id="UP001152320">
    <property type="component" value="Chromosome 23"/>
</dbReference>
<comment type="caution">
    <text evidence="3">The sequence shown here is derived from an EMBL/GenBank/DDBJ whole genome shotgun (WGS) entry which is preliminary data.</text>
</comment>
<organism evidence="3 4">
    <name type="scientific">Holothuria leucospilota</name>
    <name type="common">Black long sea cucumber</name>
    <name type="synonym">Mertensiothuria leucospilota</name>
    <dbReference type="NCBI Taxonomy" id="206669"/>
    <lineage>
        <taxon>Eukaryota</taxon>
        <taxon>Metazoa</taxon>
        <taxon>Echinodermata</taxon>
        <taxon>Eleutherozoa</taxon>
        <taxon>Echinozoa</taxon>
        <taxon>Holothuroidea</taxon>
        <taxon>Aspidochirotacea</taxon>
        <taxon>Aspidochirotida</taxon>
        <taxon>Holothuriidae</taxon>
        <taxon>Holothuria</taxon>
    </lineage>
</organism>
<dbReference type="AlphaFoldDB" id="A0A9Q1BCK9"/>
<dbReference type="SUPFAM" id="SSF57362">
    <property type="entry name" value="BPTI-like"/>
    <property type="match status" value="1"/>
</dbReference>
<dbReference type="SMART" id="SM00131">
    <property type="entry name" value="KU"/>
    <property type="match status" value="1"/>
</dbReference>
<evidence type="ECO:0000256" key="1">
    <source>
        <dbReference type="SAM" id="SignalP"/>
    </source>
</evidence>
<evidence type="ECO:0000313" key="4">
    <source>
        <dbReference type="Proteomes" id="UP001152320"/>
    </source>
</evidence>
<dbReference type="InterPro" id="IPR002223">
    <property type="entry name" value="Kunitz_BPTI"/>
</dbReference>
<protein>
    <recommendedName>
        <fullName evidence="2">BPTI/Kunitz inhibitor domain-containing protein</fullName>
    </recommendedName>
</protein>
<gene>
    <name evidence="3" type="ORF">HOLleu_41319</name>
</gene>
<evidence type="ECO:0000313" key="3">
    <source>
        <dbReference type="EMBL" id="KAJ8019652.1"/>
    </source>
</evidence>
<reference evidence="3" key="1">
    <citation type="submission" date="2021-10" db="EMBL/GenBank/DDBJ databases">
        <title>Tropical sea cucumber genome reveals ecological adaptation and Cuvierian tubules defense mechanism.</title>
        <authorList>
            <person name="Chen T."/>
        </authorList>
    </citation>
    <scope>NUCLEOTIDE SEQUENCE</scope>
    <source>
        <strain evidence="3">Nanhai2018</strain>
        <tissue evidence="3">Muscle</tissue>
    </source>
</reference>
<dbReference type="InterPro" id="IPR036880">
    <property type="entry name" value="Kunitz_BPTI_sf"/>
</dbReference>
<feature type="chain" id="PRO_5040397608" description="BPTI/Kunitz inhibitor domain-containing protein" evidence="1">
    <location>
        <begin position="21"/>
        <end position="198"/>
    </location>
</feature>
<proteinExistence type="predicted"/>
<dbReference type="Gene3D" id="4.10.410.10">
    <property type="entry name" value="Pancreatic trypsin inhibitor Kunitz domain"/>
    <property type="match status" value="1"/>
</dbReference>
<keyword evidence="1" id="KW-0732">Signal</keyword>
<name>A0A9Q1BCK9_HOLLE</name>
<dbReference type="EMBL" id="JAIZAY010000023">
    <property type="protein sequence ID" value="KAJ8019652.1"/>
    <property type="molecule type" value="Genomic_DNA"/>
</dbReference>